<dbReference type="RefSeq" id="WP_025413240.1">
    <property type="nucleotide sequence ID" value="NZ_CP007128.1"/>
</dbReference>
<dbReference type="PANTHER" id="PTHR42852:SF18">
    <property type="entry name" value="CHROMOSOME UNDETERMINED SCAFFOLD_47, WHOLE GENOME SHOTGUN SEQUENCE"/>
    <property type="match status" value="1"/>
</dbReference>
<keyword evidence="1" id="KW-0676">Redox-active center</keyword>
<dbReference type="InterPro" id="IPR000866">
    <property type="entry name" value="AhpC/TSA"/>
</dbReference>
<dbReference type="PANTHER" id="PTHR42852">
    <property type="entry name" value="THIOL:DISULFIDE INTERCHANGE PROTEIN DSBE"/>
    <property type="match status" value="1"/>
</dbReference>
<dbReference type="KEGG" id="gba:J421_4267"/>
<dbReference type="STRING" id="861299.J421_4267"/>
<feature type="signal peptide" evidence="3">
    <location>
        <begin position="1"/>
        <end position="18"/>
    </location>
</feature>
<dbReference type="EMBL" id="CP007128">
    <property type="protein sequence ID" value="AHG91804.1"/>
    <property type="molecule type" value="Genomic_DNA"/>
</dbReference>
<protein>
    <submittedName>
        <fullName evidence="5">Alkyl hydroperoxide reductase/ Thiol specific antioxidant/ Mal allergen</fullName>
    </submittedName>
</protein>
<dbReference type="InterPro" id="IPR017937">
    <property type="entry name" value="Thioredoxin_CS"/>
</dbReference>
<evidence type="ECO:0000256" key="2">
    <source>
        <dbReference type="SAM" id="MobiDB-lite"/>
    </source>
</evidence>
<sequence>MSHRGRVALGALSLVLLAACGGGTKPSAGAGASTGAAPAATSGAAAATASAAAFRPLAPGDSVPPYAAPTLAGDTVRVAAGGPLTLVNVWATWCTSCREEMADLEAVHRDYGARGVRVVAVSVDEGDAARVRRFVAHEKLTMPIALDPEGRIQQTYSVVGVPETFLVGRDGRLVWRHAGGLHDDPAAARGAIDRALASAVPNGSPNAAVSTGSAGADSTRAASRD</sequence>
<dbReference type="eggNOG" id="COG1225">
    <property type="taxonomic scope" value="Bacteria"/>
</dbReference>
<dbReference type="Proteomes" id="UP000019151">
    <property type="component" value="Chromosome"/>
</dbReference>
<dbReference type="PROSITE" id="PS00194">
    <property type="entry name" value="THIOREDOXIN_1"/>
    <property type="match status" value="1"/>
</dbReference>
<dbReference type="Gene3D" id="3.40.30.10">
    <property type="entry name" value="Glutaredoxin"/>
    <property type="match status" value="1"/>
</dbReference>
<dbReference type="GO" id="GO:0016209">
    <property type="term" value="F:antioxidant activity"/>
    <property type="evidence" value="ECO:0007669"/>
    <property type="project" value="InterPro"/>
</dbReference>
<keyword evidence="3" id="KW-0732">Signal</keyword>
<evidence type="ECO:0000313" key="5">
    <source>
        <dbReference type="EMBL" id="AHG91804.1"/>
    </source>
</evidence>
<gene>
    <name evidence="5" type="ORF">J421_4267</name>
</gene>
<dbReference type="AlphaFoldDB" id="W0RL57"/>
<dbReference type="CDD" id="cd02966">
    <property type="entry name" value="TlpA_like_family"/>
    <property type="match status" value="1"/>
</dbReference>
<evidence type="ECO:0000256" key="3">
    <source>
        <dbReference type="SAM" id="SignalP"/>
    </source>
</evidence>
<feature type="domain" description="Thioredoxin" evidence="4">
    <location>
        <begin position="57"/>
        <end position="197"/>
    </location>
</feature>
<dbReference type="InterPro" id="IPR036249">
    <property type="entry name" value="Thioredoxin-like_sf"/>
</dbReference>
<dbReference type="GO" id="GO:0016491">
    <property type="term" value="F:oxidoreductase activity"/>
    <property type="evidence" value="ECO:0007669"/>
    <property type="project" value="InterPro"/>
</dbReference>
<dbReference type="Pfam" id="PF00578">
    <property type="entry name" value="AhpC-TSA"/>
    <property type="match status" value="1"/>
</dbReference>
<feature type="region of interest" description="Disordered" evidence="2">
    <location>
        <begin position="200"/>
        <end position="225"/>
    </location>
</feature>
<name>W0RL57_9BACT</name>
<keyword evidence="6" id="KW-1185">Reference proteome</keyword>
<evidence type="ECO:0000256" key="1">
    <source>
        <dbReference type="ARBA" id="ARBA00023284"/>
    </source>
</evidence>
<dbReference type="InterPro" id="IPR050553">
    <property type="entry name" value="Thioredoxin_ResA/DsbE_sf"/>
</dbReference>
<dbReference type="PROSITE" id="PS51352">
    <property type="entry name" value="THIOREDOXIN_2"/>
    <property type="match status" value="1"/>
</dbReference>
<organism evidence="5 6">
    <name type="scientific">Gemmatirosa kalamazoonensis</name>
    <dbReference type="NCBI Taxonomy" id="861299"/>
    <lineage>
        <taxon>Bacteria</taxon>
        <taxon>Pseudomonadati</taxon>
        <taxon>Gemmatimonadota</taxon>
        <taxon>Gemmatimonadia</taxon>
        <taxon>Gemmatimonadales</taxon>
        <taxon>Gemmatimonadaceae</taxon>
        <taxon>Gemmatirosa</taxon>
    </lineage>
</organism>
<dbReference type="HOGENOM" id="CLU_1228464_0_0_0"/>
<dbReference type="OrthoDB" id="25753at2"/>
<reference evidence="5 6" key="1">
    <citation type="journal article" date="2014" name="Genome Announc.">
        <title>Genome Sequence and Methylome of Soil Bacterium Gemmatirosa kalamazoonensis KBS708T, a Member of the Rarely Cultivated Gemmatimonadetes Phylum.</title>
        <authorList>
            <person name="Debruyn J.M."/>
            <person name="Radosevich M."/>
            <person name="Wommack K.E."/>
            <person name="Polson S.W."/>
            <person name="Hauser L.J."/>
            <person name="Fawaz M.N."/>
            <person name="Korlach J."/>
            <person name="Tsai Y.C."/>
        </authorList>
    </citation>
    <scope>NUCLEOTIDE SEQUENCE [LARGE SCALE GENOMIC DNA]</scope>
    <source>
        <strain evidence="5 6">KBS708</strain>
    </source>
</reference>
<evidence type="ECO:0000313" key="6">
    <source>
        <dbReference type="Proteomes" id="UP000019151"/>
    </source>
</evidence>
<proteinExistence type="predicted"/>
<dbReference type="PROSITE" id="PS51257">
    <property type="entry name" value="PROKAR_LIPOPROTEIN"/>
    <property type="match status" value="1"/>
</dbReference>
<accession>W0RL57</accession>
<feature type="chain" id="PRO_5004794244" evidence="3">
    <location>
        <begin position="19"/>
        <end position="225"/>
    </location>
</feature>
<evidence type="ECO:0000259" key="4">
    <source>
        <dbReference type="PROSITE" id="PS51352"/>
    </source>
</evidence>
<dbReference type="InterPro" id="IPR013766">
    <property type="entry name" value="Thioredoxin_domain"/>
</dbReference>
<feature type="compositionally biased region" description="Polar residues" evidence="2">
    <location>
        <begin position="201"/>
        <end position="213"/>
    </location>
</feature>
<dbReference type="InParanoid" id="W0RL57"/>
<dbReference type="SUPFAM" id="SSF52833">
    <property type="entry name" value="Thioredoxin-like"/>
    <property type="match status" value="1"/>
</dbReference>